<keyword evidence="7 8" id="KW-0093">Biotin biosynthesis</keyword>
<sequence>MAGIDKQMVGRRFAAAAAGYAQHTPVQRLVCRRLLHMLAAHGRRRFGRVLEIGCGTGGLTRLLDTHLHVREWVLNDLNPLLPDFPLPAAPWRFVPGDAEQISFGTGCDLVAAASVVQWFVQPQAFVRRAAAALDADGLLLVGTFAPGNLGEVRAAGGGGLDYPSAGQWRGWLAADFELLAWHEETVCLRFDSPSAVLRHLKGGGVNGIRSGVWSRGRLNAFCEAYGRFSDGRSVPLTYRPMLFLARRKRHAVQTA</sequence>
<proteinExistence type="inferred from homology"/>
<dbReference type="Gene3D" id="3.40.50.150">
    <property type="entry name" value="Vaccinia Virus protein VP39"/>
    <property type="match status" value="1"/>
</dbReference>
<dbReference type="EMBL" id="JAPQFL010000003">
    <property type="protein sequence ID" value="MDD9327957.1"/>
    <property type="molecule type" value="Genomic_DNA"/>
</dbReference>
<evidence type="ECO:0000259" key="9">
    <source>
        <dbReference type="Pfam" id="PF08241"/>
    </source>
</evidence>
<evidence type="ECO:0000256" key="7">
    <source>
        <dbReference type="ARBA" id="ARBA00022756"/>
    </source>
</evidence>
<accession>A0A9X4IE78</accession>
<keyword evidence="6 8" id="KW-0949">S-adenosyl-L-methionine</keyword>
<comment type="catalytic activity">
    <reaction evidence="1 8">
        <text>malonyl-[ACP] + S-adenosyl-L-methionine = malonyl-[ACP] methyl ester + S-adenosyl-L-homocysteine</text>
        <dbReference type="Rhea" id="RHEA:17105"/>
        <dbReference type="Rhea" id="RHEA-COMP:9623"/>
        <dbReference type="Rhea" id="RHEA-COMP:9954"/>
        <dbReference type="ChEBI" id="CHEBI:57856"/>
        <dbReference type="ChEBI" id="CHEBI:59789"/>
        <dbReference type="ChEBI" id="CHEBI:78449"/>
        <dbReference type="ChEBI" id="CHEBI:78845"/>
        <dbReference type="EC" id="2.1.1.197"/>
    </reaction>
</comment>
<keyword evidence="5 8" id="KW-0808">Transferase</keyword>
<dbReference type="InterPro" id="IPR013216">
    <property type="entry name" value="Methyltransf_11"/>
</dbReference>
<dbReference type="GO" id="GO:0102130">
    <property type="term" value="F:malonyl-CoA methyltransferase activity"/>
    <property type="evidence" value="ECO:0007669"/>
    <property type="project" value="UniProtKB-EC"/>
</dbReference>
<evidence type="ECO:0000256" key="8">
    <source>
        <dbReference type="HAMAP-Rule" id="MF_00835"/>
    </source>
</evidence>
<evidence type="ECO:0000256" key="1">
    <source>
        <dbReference type="ARBA" id="ARBA00000852"/>
    </source>
</evidence>
<feature type="domain" description="Methyltransferase type 11" evidence="9">
    <location>
        <begin position="50"/>
        <end position="140"/>
    </location>
</feature>
<protein>
    <recommendedName>
        <fullName evidence="3 8">Malonyl-[acyl-carrier protein] O-methyltransferase</fullName>
        <shortName evidence="8">Malonyl-ACP O-methyltransferase</shortName>
        <ecNumber evidence="3 8">2.1.1.197</ecNumber>
    </recommendedName>
    <alternativeName>
        <fullName evidence="8">Biotin synthesis protein BioC</fullName>
    </alternativeName>
</protein>
<dbReference type="Proteomes" id="UP001149607">
    <property type="component" value="Chromosome"/>
</dbReference>
<dbReference type="InterPro" id="IPR011814">
    <property type="entry name" value="BioC"/>
</dbReference>
<comment type="pathway">
    <text evidence="2 8">Cofactor biosynthesis; biotin biosynthesis.</text>
</comment>
<evidence type="ECO:0000313" key="11">
    <source>
        <dbReference type="EMBL" id="WWY02445.1"/>
    </source>
</evidence>
<dbReference type="EC" id="2.1.1.197" evidence="3 8"/>
<dbReference type="SUPFAM" id="SSF53335">
    <property type="entry name" value="S-adenosyl-L-methionine-dependent methyltransferases"/>
    <property type="match status" value="1"/>
</dbReference>
<dbReference type="EMBL" id="CP146598">
    <property type="protein sequence ID" value="WWY02445.1"/>
    <property type="molecule type" value="Genomic_DNA"/>
</dbReference>
<dbReference type="GO" id="GO:0009102">
    <property type="term" value="P:biotin biosynthetic process"/>
    <property type="evidence" value="ECO:0007669"/>
    <property type="project" value="UniProtKB-UniRule"/>
</dbReference>
<dbReference type="HAMAP" id="MF_00835">
    <property type="entry name" value="BioC"/>
    <property type="match status" value="1"/>
</dbReference>
<keyword evidence="12" id="KW-1185">Reference proteome</keyword>
<evidence type="ECO:0000313" key="10">
    <source>
        <dbReference type="EMBL" id="MDD9327957.1"/>
    </source>
</evidence>
<gene>
    <name evidence="8" type="primary">bioC</name>
    <name evidence="10" type="ORF">ORY91_001373</name>
    <name evidence="11" type="ORF">V9W64_06885</name>
</gene>
<evidence type="ECO:0000313" key="12">
    <source>
        <dbReference type="Proteomes" id="UP001149607"/>
    </source>
</evidence>
<dbReference type="CDD" id="cd02440">
    <property type="entry name" value="AdoMet_MTases"/>
    <property type="match status" value="1"/>
</dbReference>
<reference evidence="10" key="1">
    <citation type="submission" date="2022-10" db="EMBL/GenBank/DDBJ databases">
        <authorList>
            <person name="Boutroux M."/>
        </authorList>
    </citation>
    <scope>NUCLEOTIDE SEQUENCE</scope>
    <source>
        <strain evidence="10">51.81</strain>
    </source>
</reference>
<dbReference type="Pfam" id="PF08241">
    <property type="entry name" value="Methyltransf_11"/>
    <property type="match status" value="1"/>
</dbReference>
<evidence type="ECO:0000256" key="6">
    <source>
        <dbReference type="ARBA" id="ARBA00022691"/>
    </source>
</evidence>
<dbReference type="AlphaFoldDB" id="A0A9X4IE78"/>
<comment type="function">
    <text evidence="8">Converts the free carboxyl group of a malonyl-thioester to its methyl ester by transfer of a methyl group from S-adenosyl-L-methionine (SAM). It allows to synthesize pimeloyl-ACP via the fatty acid synthetic pathway.</text>
</comment>
<evidence type="ECO:0000256" key="4">
    <source>
        <dbReference type="ARBA" id="ARBA00022603"/>
    </source>
</evidence>
<evidence type="ECO:0000256" key="2">
    <source>
        <dbReference type="ARBA" id="ARBA00004746"/>
    </source>
</evidence>
<evidence type="ECO:0000256" key="3">
    <source>
        <dbReference type="ARBA" id="ARBA00012327"/>
    </source>
</evidence>
<dbReference type="InterPro" id="IPR029063">
    <property type="entry name" value="SAM-dependent_MTases_sf"/>
</dbReference>
<comment type="similarity">
    <text evidence="8">Belongs to the methyltransferase superfamily.</text>
</comment>
<evidence type="ECO:0000256" key="5">
    <source>
        <dbReference type="ARBA" id="ARBA00022679"/>
    </source>
</evidence>
<name>A0A9X4IE78_9NEIS</name>
<organism evidence="10">
    <name type="scientific">Neisseria leonii</name>
    <dbReference type="NCBI Taxonomy" id="2995413"/>
    <lineage>
        <taxon>Bacteria</taxon>
        <taxon>Pseudomonadati</taxon>
        <taxon>Pseudomonadota</taxon>
        <taxon>Betaproteobacteria</taxon>
        <taxon>Neisseriales</taxon>
        <taxon>Neisseriaceae</taxon>
        <taxon>Neisseria</taxon>
    </lineage>
</organism>
<keyword evidence="4 8" id="KW-0489">Methyltransferase</keyword>
<dbReference type="GO" id="GO:0032259">
    <property type="term" value="P:methylation"/>
    <property type="evidence" value="ECO:0007669"/>
    <property type="project" value="UniProtKB-KW"/>
</dbReference>
<dbReference type="GO" id="GO:0010340">
    <property type="term" value="F:carboxyl-O-methyltransferase activity"/>
    <property type="evidence" value="ECO:0007669"/>
    <property type="project" value="UniProtKB-UniRule"/>
</dbReference>
<reference evidence="11" key="2">
    <citation type="submission" date="2024-02" db="EMBL/GenBank/DDBJ databases">
        <title>Neisseria leonii sp. nov.</title>
        <authorList>
            <person name="Boutroux M."/>
            <person name="Favre-Rochex S."/>
            <person name="Gorgette O."/>
            <person name="Touak G."/>
            <person name="Muhle E."/>
            <person name="Chesneau O."/>
            <person name="Clermont D."/>
            <person name="Rahi P."/>
        </authorList>
    </citation>
    <scope>NUCLEOTIDE SEQUENCE</scope>
    <source>
        <strain evidence="11">51.81</strain>
    </source>
</reference>
<dbReference type="RefSeq" id="WP_274585096.1">
    <property type="nucleotide sequence ID" value="NZ_CP146598.1"/>
</dbReference>